<protein>
    <submittedName>
        <fullName evidence="1">Uncharacterized protein</fullName>
    </submittedName>
</protein>
<evidence type="ECO:0000313" key="2">
    <source>
        <dbReference type="Proteomes" id="UP000254487"/>
    </source>
</evidence>
<gene>
    <name evidence="1" type="ORF">NCTC10313_03129</name>
</gene>
<reference evidence="1 2" key="1">
    <citation type="submission" date="2018-06" db="EMBL/GenBank/DDBJ databases">
        <authorList>
            <consortium name="Pathogen Informatics"/>
            <person name="Doyle S."/>
        </authorList>
    </citation>
    <scope>NUCLEOTIDE SEQUENCE [LARGE SCALE GENOMIC DNA]</scope>
    <source>
        <strain evidence="1 2">NCTC10313</strain>
    </source>
</reference>
<evidence type="ECO:0000313" key="1">
    <source>
        <dbReference type="EMBL" id="STU71179.1"/>
    </source>
</evidence>
<name>A0A377ZII9_KLEPO</name>
<dbReference type="EMBL" id="UGLW01000003">
    <property type="protein sequence ID" value="STU71179.1"/>
    <property type="molecule type" value="Genomic_DNA"/>
</dbReference>
<dbReference type="Proteomes" id="UP000254487">
    <property type="component" value="Unassembled WGS sequence"/>
</dbReference>
<organism evidence="1 2">
    <name type="scientific">Klebsiella pneumoniae subsp. ozaenae</name>
    <dbReference type="NCBI Taxonomy" id="574"/>
    <lineage>
        <taxon>Bacteria</taxon>
        <taxon>Pseudomonadati</taxon>
        <taxon>Pseudomonadota</taxon>
        <taxon>Gammaproteobacteria</taxon>
        <taxon>Enterobacterales</taxon>
        <taxon>Enterobacteriaceae</taxon>
        <taxon>Klebsiella/Raoultella group</taxon>
        <taxon>Klebsiella</taxon>
        <taxon>Klebsiella pneumoniae complex</taxon>
    </lineage>
</organism>
<sequence length="246" mass="27748">MVLKRKEGDKLPLSTGLCQSCFRFFDQSGERYFVEYSDVSQDLTVDFNRGFFQAIDEFAVRNTVLTCCCVDTCNPQLTELTFTLTTVTVSVLTSFDNSLEGNAVYARTRTVVAFSLFQNFLVTCTCNYTTFLREPCVLSCIYSKLKKLNVNDLCVRQARDNQAQIAFGNHGFRTQVTFTLGSFFSQNVTQVSVLVLKTTFTGFFEALSSTAYGLNFWHFNNFHFALLINETKANKTSEPKPTGNVS</sequence>
<dbReference type="AlphaFoldDB" id="A0A377ZII9"/>
<proteinExistence type="predicted"/>
<accession>A0A377ZII9</accession>